<dbReference type="RefSeq" id="WP_160367744.1">
    <property type="nucleotide sequence ID" value="NZ_WSQA01000002.1"/>
</dbReference>
<dbReference type="PANTHER" id="PTHR30069:SF29">
    <property type="entry name" value="HEMOGLOBIN AND HEMOGLOBIN-HAPTOGLOBIN-BINDING PROTEIN 1-RELATED"/>
    <property type="match status" value="1"/>
</dbReference>
<evidence type="ECO:0000256" key="5">
    <source>
        <dbReference type="ARBA" id="ARBA00022729"/>
    </source>
</evidence>
<keyword evidence="5 11" id="KW-0732">Signal</keyword>
<keyword evidence="2" id="KW-0813">Transport</keyword>
<dbReference type="InterPro" id="IPR000531">
    <property type="entry name" value="Beta-barrel_TonB"/>
</dbReference>
<organism evidence="14 15">
    <name type="scientific">Sphingobacterium humi</name>
    <dbReference type="NCBI Taxonomy" id="1796905"/>
    <lineage>
        <taxon>Bacteria</taxon>
        <taxon>Pseudomonadati</taxon>
        <taxon>Bacteroidota</taxon>
        <taxon>Sphingobacteriia</taxon>
        <taxon>Sphingobacteriales</taxon>
        <taxon>Sphingobacteriaceae</taxon>
        <taxon>Sphingobacterium</taxon>
    </lineage>
</organism>
<dbReference type="Pfam" id="PF00593">
    <property type="entry name" value="TonB_dep_Rec_b-barrel"/>
    <property type="match status" value="1"/>
</dbReference>
<protein>
    <submittedName>
        <fullName evidence="14">TonB-dependent receptor</fullName>
    </submittedName>
</protein>
<evidence type="ECO:0000256" key="8">
    <source>
        <dbReference type="ARBA" id="ARBA00023170"/>
    </source>
</evidence>
<dbReference type="PANTHER" id="PTHR30069">
    <property type="entry name" value="TONB-DEPENDENT OUTER MEMBRANE RECEPTOR"/>
    <property type="match status" value="1"/>
</dbReference>
<accession>A0A6N8KYT4</accession>
<feature type="signal peptide" evidence="11">
    <location>
        <begin position="1"/>
        <end position="21"/>
    </location>
</feature>
<keyword evidence="9" id="KW-0998">Cell outer membrane</keyword>
<dbReference type="InterPro" id="IPR036942">
    <property type="entry name" value="Beta-barrel_TonB_sf"/>
</dbReference>
<dbReference type="InterPro" id="IPR037066">
    <property type="entry name" value="Plug_dom_sf"/>
</dbReference>
<keyword evidence="3" id="KW-1134">Transmembrane beta strand</keyword>
<evidence type="ECO:0000256" key="10">
    <source>
        <dbReference type="RuleBase" id="RU003357"/>
    </source>
</evidence>
<evidence type="ECO:0000256" key="11">
    <source>
        <dbReference type="SAM" id="SignalP"/>
    </source>
</evidence>
<keyword evidence="4" id="KW-0812">Transmembrane</keyword>
<keyword evidence="8 14" id="KW-0675">Receptor</keyword>
<dbReference type="AlphaFoldDB" id="A0A6N8KYT4"/>
<reference evidence="14 15" key="1">
    <citation type="submission" date="2019-12" db="EMBL/GenBank/DDBJ databases">
        <authorList>
            <person name="Dong K."/>
        </authorList>
    </citation>
    <scope>NUCLEOTIDE SEQUENCE [LARGE SCALE GENOMIC DNA]</scope>
    <source>
        <strain evidence="14 15">JCM 31225</strain>
    </source>
</reference>
<dbReference type="InterPro" id="IPR039426">
    <property type="entry name" value="TonB-dep_rcpt-like"/>
</dbReference>
<keyword evidence="6 10" id="KW-0798">TonB box</keyword>
<comment type="caution">
    <text evidence="14">The sequence shown here is derived from an EMBL/GenBank/DDBJ whole genome shotgun (WGS) entry which is preliminary data.</text>
</comment>
<feature type="domain" description="TonB-dependent receptor plug" evidence="13">
    <location>
        <begin position="45"/>
        <end position="145"/>
    </location>
</feature>
<dbReference type="InterPro" id="IPR012910">
    <property type="entry name" value="Plug_dom"/>
</dbReference>
<proteinExistence type="inferred from homology"/>
<dbReference type="EMBL" id="WSQA01000002">
    <property type="protein sequence ID" value="MVZ61098.1"/>
    <property type="molecule type" value="Genomic_DNA"/>
</dbReference>
<gene>
    <name evidence="14" type="ORF">GQF63_03585</name>
</gene>
<comment type="similarity">
    <text evidence="10">Belongs to the TonB-dependent receptor family.</text>
</comment>
<evidence type="ECO:0000256" key="7">
    <source>
        <dbReference type="ARBA" id="ARBA00023136"/>
    </source>
</evidence>
<evidence type="ECO:0000256" key="1">
    <source>
        <dbReference type="ARBA" id="ARBA00004571"/>
    </source>
</evidence>
<dbReference type="Proteomes" id="UP000435036">
    <property type="component" value="Unassembled WGS sequence"/>
</dbReference>
<dbReference type="GO" id="GO:0044718">
    <property type="term" value="P:siderophore transmembrane transport"/>
    <property type="evidence" value="ECO:0007669"/>
    <property type="project" value="TreeGrafter"/>
</dbReference>
<dbReference type="Gene3D" id="2.170.130.10">
    <property type="entry name" value="TonB-dependent receptor, plug domain"/>
    <property type="match status" value="1"/>
</dbReference>
<keyword evidence="7 10" id="KW-0472">Membrane</keyword>
<evidence type="ECO:0000259" key="13">
    <source>
        <dbReference type="Pfam" id="PF07715"/>
    </source>
</evidence>
<keyword evidence="15" id="KW-1185">Reference proteome</keyword>
<sequence length="674" mass="75385">MKRHTLLLLSSLTMGIPFAVAQEHKHTADSLKTVAIEEVLVSRNQSVGKKSEAAYRASKQANIDKLLDRAAGVQMVRRGNYAWEPSIRSLNAGQVNLTIDGMAIFGACTDRMDPVSSYIEPTNLQQLSINLGPSFSNYGGALAGGIDFKLAQADLAAQEQFKGLIGTGYESNSSSIQTLASLHYKRNRFALLANGIFRKSDNYQAAKQVVVPNSQYQKWNSNFALSYQLNSRNEISAQYLMDLGNDIGYPALTMDVAFANAHIASITHIYKPTAEHLLPIRSKFYYNKIDHAMDDTKRPAEEVAMHMDMPGNTWTAGLYTEGGWASAKHMLQSRLSAYINRATANMTMYPKEGSPMFMYTLPDAQRSFVSIDLAHSLLAIGNWGLETAGTFSLSNSSIYSEAGKDQLSGMLADRFDRNNLLLNLHSSLHWTPSANWHFHTKLGYGNRSASLQEYYGFYLFNRLDSYDYLGNAALKSEKLMQGSLSASYKQAWVQVELTGFHYYFKDYMAGMVQAAYGVMTPGAKGVKQYQNLPSAQLSGGELSLQLKPLKFLELMSTVTYTRGKDNENYALPLIAPLTNLNTLSTQYKGYSFQLEMENHAAQKHISTERYGDLATPEACLFNAAFRKTFNLPKQRLIAAMRVENIFDKYYYRHLDIMKIARPGRNFIAQVTFAF</sequence>
<comment type="subcellular location">
    <subcellularLocation>
        <location evidence="1">Cell outer membrane</location>
        <topology evidence="1">Multi-pass membrane protein</topology>
    </subcellularLocation>
</comment>
<feature type="chain" id="PRO_5026678497" evidence="11">
    <location>
        <begin position="22"/>
        <end position="674"/>
    </location>
</feature>
<dbReference type="OrthoDB" id="9759247at2"/>
<evidence type="ECO:0000256" key="3">
    <source>
        <dbReference type="ARBA" id="ARBA00022452"/>
    </source>
</evidence>
<dbReference type="SUPFAM" id="SSF56935">
    <property type="entry name" value="Porins"/>
    <property type="match status" value="1"/>
</dbReference>
<name>A0A6N8KYT4_9SPHI</name>
<evidence type="ECO:0000256" key="6">
    <source>
        <dbReference type="ARBA" id="ARBA00023077"/>
    </source>
</evidence>
<evidence type="ECO:0000256" key="4">
    <source>
        <dbReference type="ARBA" id="ARBA00022692"/>
    </source>
</evidence>
<dbReference type="Pfam" id="PF07715">
    <property type="entry name" value="Plug"/>
    <property type="match status" value="1"/>
</dbReference>
<evidence type="ECO:0000313" key="15">
    <source>
        <dbReference type="Proteomes" id="UP000435036"/>
    </source>
</evidence>
<dbReference type="GO" id="GO:0015344">
    <property type="term" value="F:siderophore uptake transmembrane transporter activity"/>
    <property type="evidence" value="ECO:0007669"/>
    <property type="project" value="TreeGrafter"/>
</dbReference>
<evidence type="ECO:0000259" key="12">
    <source>
        <dbReference type="Pfam" id="PF00593"/>
    </source>
</evidence>
<evidence type="ECO:0000256" key="9">
    <source>
        <dbReference type="ARBA" id="ARBA00023237"/>
    </source>
</evidence>
<dbReference type="Gene3D" id="2.40.170.20">
    <property type="entry name" value="TonB-dependent receptor, beta-barrel domain"/>
    <property type="match status" value="1"/>
</dbReference>
<dbReference type="GO" id="GO:0009279">
    <property type="term" value="C:cell outer membrane"/>
    <property type="evidence" value="ECO:0007669"/>
    <property type="project" value="UniProtKB-SubCell"/>
</dbReference>
<evidence type="ECO:0000256" key="2">
    <source>
        <dbReference type="ARBA" id="ARBA00022448"/>
    </source>
</evidence>
<evidence type="ECO:0000313" key="14">
    <source>
        <dbReference type="EMBL" id="MVZ61098.1"/>
    </source>
</evidence>
<feature type="domain" description="TonB-dependent receptor-like beta-barrel" evidence="12">
    <location>
        <begin position="415"/>
        <end position="625"/>
    </location>
</feature>